<reference evidence="1" key="1">
    <citation type="submission" date="2016-05" db="EMBL/GenBank/DDBJ databases">
        <authorList>
            <person name="Lavstsen T."/>
            <person name="Jespersen J.S."/>
        </authorList>
    </citation>
    <scope>NUCLEOTIDE SEQUENCE</scope>
    <source>
        <tissue evidence="1">Brain</tissue>
    </source>
</reference>
<protein>
    <submittedName>
        <fullName evidence="1">Uncharacterized protein</fullName>
    </submittedName>
</protein>
<reference evidence="1" key="2">
    <citation type="submission" date="2016-06" db="EMBL/GenBank/DDBJ databases">
        <title>The genome of a short-lived fish provides insights into sex chromosome evolution and the genetic control of aging.</title>
        <authorList>
            <person name="Reichwald K."/>
            <person name="Felder M."/>
            <person name="Petzold A."/>
            <person name="Koch P."/>
            <person name="Groth M."/>
            <person name="Platzer M."/>
        </authorList>
    </citation>
    <scope>NUCLEOTIDE SEQUENCE</scope>
    <source>
        <tissue evidence="1">Brain</tissue>
    </source>
</reference>
<dbReference type="PANTHER" id="PTHR31751:SF7">
    <property type="entry name" value="THAP-TYPE DOMAIN-CONTAINING PROTEIN"/>
    <property type="match status" value="1"/>
</dbReference>
<gene>
    <name evidence="1" type="primary">CT025887.1</name>
</gene>
<evidence type="ECO:0000313" key="1">
    <source>
        <dbReference type="EMBL" id="SBQ86706.1"/>
    </source>
</evidence>
<dbReference type="EMBL" id="HAED01000861">
    <property type="protein sequence ID" value="SBQ86706.1"/>
    <property type="molecule type" value="Transcribed_RNA"/>
</dbReference>
<accession>A0A1A8HQM5</accession>
<sequence length="110" mass="12939">VQDLWTGILHHVTDEHQWYFGPCRHGPLEEDRDKEWIPKSSAALTRLQKIVFDERWLKNIPKYLSFRSTSDLESFHNRVPPSVSPSHHQCTPLGPSWQGWIITTTYTEEN</sequence>
<organism evidence="1">
    <name type="scientific">Nothobranchius kuhntae</name>
    <name type="common">Beira killifish</name>
    <dbReference type="NCBI Taxonomy" id="321403"/>
    <lineage>
        <taxon>Eukaryota</taxon>
        <taxon>Metazoa</taxon>
        <taxon>Chordata</taxon>
        <taxon>Craniata</taxon>
        <taxon>Vertebrata</taxon>
        <taxon>Euteleostomi</taxon>
        <taxon>Actinopterygii</taxon>
        <taxon>Neopterygii</taxon>
        <taxon>Teleostei</taxon>
        <taxon>Neoteleostei</taxon>
        <taxon>Acanthomorphata</taxon>
        <taxon>Ovalentaria</taxon>
        <taxon>Atherinomorphae</taxon>
        <taxon>Cyprinodontiformes</taxon>
        <taxon>Nothobranchiidae</taxon>
        <taxon>Nothobranchius</taxon>
    </lineage>
</organism>
<proteinExistence type="predicted"/>
<dbReference type="PANTHER" id="PTHR31751">
    <property type="entry name" value="SI:CH211-108C17.2-RELATED-RELATED"/>
    <property type="match status" value="1"/>
</dbReference>
<feature type="non-terminal residue" evidence="1">
    <location>
        <position position="110"/>
    </location>
</feature>
<dbReference type="AlphaFoldDB" id="A0A1A8HQM5"/>
<name>A0A1A8HQM5_NOTKU</name>
<feature type="non-terminal residue" evidence="1">
    <location>
        <position position="1"/>
    </location>
</feature>